<evidence type="ECO:0000259" key="5">
    <source>
        <dbReference type="PROSITE" id="PS50238"/>
    </source>
</evidence>
<evidence type="ECO:0000259" key="4">
    <source>
        <dbReference type="PROSITE" id="PS50195"/>
    </source>
</evidence>
<dbReference type="InterPro" id="IPR001849">
    <property type="entry name" value="PH_domain"/>
</dbReference>
<feature type="compositionally biased region" description="Basic and acidic residues" evidence="2">
    <location>
        <begin position="275"/>
        <end position="285"/>
    </location>
</feature>
<proteinExistence type="predicted"/>
<dbReference type="PANTHER" id="PTHR23176">
    <property type="entry name" value="RHO/RAC/CDC GTPASE-ACTIVATING PROTEIN"/>
    <property type="match status" value="1"/>
</dbReference>
<feature type="region of interest" description="Disordered" evidence="2">
    <location>
        <begin position="266"/>
        <end position="287"/>
    </location>
</feature>
<dbReference type="CDD" id="cd06093">
    <property type="entry name" value="PX_domain"/>
    <property type="match status" value="1"/>
</dbReference>
<feature type="compositionally biased region" description="Low complexity" evidence="2">
    <location>
        <begin position="116"/>
        <end position="145"/>
    </location>
</feature>
<name>A0A165DYZ8_EXIGL</name>
<organism evidence="6 7">
    <name type="scientific">Exidia glandulosa HHB12029</name>
    <dbReference type="NCBI Taxonomy" id="1314781"/>
    <lineage>
        <taxon>Eukaryota</taxon>
        <taxon>Fungi</taxon>
        <taxon>Dikarya</taxon>
        <taxon>Basidiomycota</taxon>
        <taxon>Agaricomycotina</taxon>
        <taxon>Agaricomycetes</taxon>
        <taxon>Auriculariales</taxon>
        <taxon>Exidiaceae</taxon>
        <taxon>Exidia</taxon>
    </lineage>
</organism>
<dbReference type="STRING" id="1314781.A0A165DYZ8"/>
<feature type="domain" description="PH" evidence="3">
    <location>
        <begin position="624"/>
        <end position="734"/>
    </location>
</feature>
<evidence type="ECO:0000256" key="1">
    <source>
        <dbReference type="ARBA" id="ARBA00022468"/>
    </source>
</evidence>
<dbReference type="PROSITE" id="PS50003">
    <property type="entry name" value="PH_DOMAIN"/>
    <property type="match status" value="1"/>
</dbReference>
<feature type="compositionally biased region" description="Low complexity" evidence="2">
    <location>
        <begin position="308"/>
        <end position="319"/>
    </location>
</feature>
<dbReference type="Pfam" id="PF00620">
    <property type="entry name" value="RhoGAP"/>
    <property type="match status" value="1"/>
</dbReference>
<accession>A0A165DYZ8</accession>
<dbReference type="SUPFAM" id="SSF48350">
    <property type="entry name" value="GTPase activation domain, GAP"/>
    <property type="match status" value="1"/>
</dbReference>
<dbReference type="Pfam" id="PF00787">
    <property type="entry name" value="PX"/>
    <property type="match status" value="1"/>
</dbReference>
<dbReference type="Pfam" id="PF00169">
    <property type="entry name" value="PH"/>
    <property type="match status" value="1"/>
</dbReference>
<dbReference type="PANTHER" id="PTHR23176:SF129">
    <property type="entry name" value="RHO GTPASE ACTIVATING PROTEIN AT 16F, ISOFORM E-RELATED"/>
    <property type="match status" value="1"/>
</dbReference>
<gene>
    <name evidence="6" type="ORF">EXIGLDRAFT_725563</name>
</gene>
<evidence type="ECO:0000259" key="3">
    <source>
        <dbReference type="PROSITE" id="PS50003"/>
    </source>
</evidence>
<dbReference type="SUPFAM" id="SSF50729">
    <property type="entry name" value="PH domain-like"/>
    <property type="match status" value="1"/>
</dbReference>
<dbReference type="PROSITE" id="PS50195">
    <property type="entry name" value="PX"/>
    <property type="match status" value="1"/>
</dbReference>
<dbReference type="InterPro" id="IPR008936">
    <property type="entry name" value="Rho_GTPase_activation_prot"/>
</dbReference>
<feature type="region of interest" description="Disordered" evidence="2">
    <location>
        <begin position="1225"/>
        <end position="1412"/>
    </location>
</feature>
<dbReference type="InParanoid" id="A0A165DYZ8"/>
<feature type="region of interest" description="Disordered" evidence="2">
    <location>
        <begin position="739"/>
        <end position="780"/>
    </location>
</feature>
<dbReference type="GO" id="GO:0007165">
    <property type="term" value="P:signal transduction"/>
    <property type="evidence" value="ECO:0007669"/>
    <property type="project" value="InterPro"/>
</dbReference>
<feature type="domain" description="Rho-GAP" evidence="5">
    <location>
        <begin position="1043"/>
        <end position="1232"/>
    </location>
</feature>
<dbReference type="InterPro" id="IPR011993">
    <property type="entry name" value="PH-like_dom_sf"/>
</dbReference>
<dbReference type="InterPro" id="IPR036871">
    <property type="entry name" value="PX_dom_sf"/>
</dbReference>
<feature type="compositionally biased region" description="Polar residues" evidence="2">
    <location>
        <begin position="1401"/>
        <end position="1412"/>
    </location>
</feature>
<feature type="region of interest" description="Disordered" evidence="2">
    <location>
        <begin position="865"/>
        <end position="1034"/>
    </location>
</feature>
<dbReference type="InterPro" id="IPR001683">
    <property type="entry name" value="PX_dom"/>
</dbReference>
<dbReference type="SMART" id="SM00324">
    <property type="entry name" value="RhoGAP"/>
    <property type="match status" value="1"/>
</dbReference>
<keyword evidence="1" id="KW-0343">GTPase activation</keyword>
<evidence type="ECO:0000313" key="7">
    <source>
        <dbReference type="Proteomes" id="UP000077266"/>
    </source>
</evidence>
<dbReference type="Gene3D" id="1.10.555.10">
    <property type="entry name" value="Rho GTPase activation protein"/>
    <property type="match status" value="1"/>
</dbReference>
<dbReference type="GO" id="GO:0005096">
    <property type="term" value="F:GTPase activator activity"/>
    <property type="evidence" value="ECO:0007669"/>
    <property type="project" value="UniProtKB-KW"/>
</dbReference>
<dbReference type="PROSITE" id="PS50238">
    <property type="entry name" value="RHOGAP"/>
    <property type="match status" value="1"/>
</dbReference>
<sequence>MASSSSTAGLSTPQRPSAASGSGLGLSSLGSGSTVASYLTLEAALAGANGSHAAALDAVLAERNGLSQQNAQLWKLIEKQRASYTNAMADLARIRAERDKAISRLDGSRGPRRQHSTPQKSSSTSTLPTSFSHSESPSSDSPAPSRHQTDPATQTTVNGGLDSARASPDNGSIAHSVVSELPDDTPTSTPVKQPPSIITTLPSTPPRQHPASADAATPVNATDSSVRPLHIPTKKSSLDSHITLTTSSPSTQTHHPVHQLSQPTLTATNMLMPNDHSKRSNRESRISIPPEARSYIQQMADMPSPKDSVSNFSSASTTSLNGYTKEPALSTVAENPRQRVVSSPERPHPLRSESGRSESVTPPFLDMDNSDDEDDSAPNGIAPDPSPSGPATGSAPIPIPPNSHAAPATTMYSSVSTSSPEPGSVFSDDPRVASASTSPAEEYPQAPTRERAPLYDLGTPPNSPPLPSPVAPVSSSGAPGQGSSGRPAFRAQRLTHPDLAQTSVRVAGSNIRPNDRGKEVLSFVIAVSPGNKERYKVEKLYSEVIALDARVRAVMSKSQQKVLAPLPDAKLFKDHAPAKVDQRKQGLEKYLQILIRAPMKNTDDLCAFFSSDVVRDAKAPVMQNGYKEGYLTKRGKNFGGWKTRYFVLQNSTLEYYESRGGTHLGSIVITGAQIGRQQRAQSSRADDDENEFRHAFLIIEAKRGPGGQSPRHVLCAESDIERDAWVEVLVRYVTGAYDESGSVPGQTGQPPPNVAVPRSSTSSYDSSSMKRPRMSKDEIAKGPAVPISQLAIDSSNAKLFQSAPGLVETGSNSPGGASPDKSPAHAQSQDSLARRILERNGQTPQNTSEISLSSSVPSYLDVAGMHPAQRQPHPGASTPRSASELGHYADLKGPPPQGYGSQSQGAGDRPGSTPSRNNQRASYHPSLTTVRSSPTNEHGPSGERAITPDLMTPRAEQPRPAAEPPRSTPKPISGPMNGKPIPAGYNFGTSQNSLAPPEPAAAPADKDRKGKSTSRFWGTFSKSDKNPTPAPVPTQAPRAVFGVTLQDSLEVAEIAKLPAVIFRCIQYLEAKRADQEEGIYRLSGSSAVIKSLRDRFNAEGDVDLLASDEFWDPHAIAGLLKGFLRDLPASILTRDLHLRFLHVIDLMDPQERVSELQSLISQLPLANYSLLRALTAHLILVVQNSNVNKMTMRNVGIVFSPTLGIPAGVFSLMLGEFNRVFSVEPENRGEGVPPPGESATNPASDSSSHLSRRNSRHYADTAADRMLGLTGRSLPTSADDSDNDEELLSVHEESGTETENEGDVTLTLDGATDTESHQTHQSYHSQQSHHTGHSHTHHGQPPQLYVEQSSQSRPTERAPKAANVAASRGLQVNVPGGAEGRRVSNMPGLPASPRPRGAPLTPTTASNPATPR</sequence>
<dbReference type="SUPFAM" id="SSF64268">
    <property type="entry name" value="PX domain"/>
    <property type="match status" value="1"/>
</dbReference>
<evidence type="ECO:0000313" key="6">
    <source>
        <dbReference type="EMBL" id="KZV85703.1"/>
    </source>
</evidence>
<feature type="region of interest" description="Disordered" evidence="2">
    <location>
        <begin position="1"/>
        <end position="32"/>
    </location>
</feature>
<dbReference type="OrthoDB" id="185175at2759"/>
<evidence type="ECO:0000256" key="2">
    <source>
        <dbReference type="SAM" id="MobiDB-lite"/>
    </source>
</evidence>
<feature type="compositionally biased region" description="Low complexity" evidence="2">
    <location>
        <begin position="1319"/>
        <end position="1329"/>
    </location>
</feature>
<dbReference type="GO" id="GO:0035091">
    <property type="term" value="F:phosphatidylinositol binding"/>
    <property type="evidence" value="ECO:0007669"/>
    <property type="project" value="InterPro"/>
</dbReference>
<protein>
    <submittedName>
        <fullName evidence="6">RhoGAP-domain-containing protein</fullName>
    </submittedName>
</protein>
<feature type="compositionally biased region" description="Polar residues" evidence="2">
    <location>
        <begin position="912"/>
        <end position="938"/>
    </location>
</feature>
<dbReference type="FunCoup" id="A0A165DYZ8">
    <property type="interactions" value="371"/>
</dbReference>
<feature type="compositionally biased region" description="Pro residues" evidence="2">
    <location>
        <begin position="461"/>
        <end position="470"/>
    </location>
</feature>
<dbReference type="Gene3D" id="2.30.29.30">
    <property type="entry name" value="Pleckstrin-homology domain (PH domain)/Phosphotyrosine-binding domain (PTB)"/>
    <property type="match status" value="1"/>
</dbReference>
<reference evidence="6 7" key="1">
    <citation type="journal article" date="2016" name="Mol. Biol. Evol.">
        <title>Comparative Genomics of Early-Diverging Mushroom-Forming Fungi Provides Insights into the Origins of Lignocellulose Decay Capabilities.</title>
        <authorList>
            <person name="Nagy L.G."/>
            <person name="Riley R."/>
            <person name="Tritt A."/>
            <person name="Adam C."/>
            <person name="Daum C."/>
            <person name="Floudas D."/>
            <person name="Sun H."/>
            <person name="Yadav J.S."/>
            <person name="Pangilinan J."/>
            <person name="Larsson K.H."/>
            <person name="Matsuura K."/>
            <person name="Barry K."/>
            <person name="Labutti K."/>
            <person name="Kuo R."/>
            <person name="Ohm R.A."/>
            <person name="Bhattacharya S.S."/>
            <person name="Shirouzu T."/>
            <person name="Yoshinaga Y."/>
            <person name="Martin F.M."/>
            <person name="Grigoriev I.V."/>
            <person name="Hibbett D.S."/>
        </authorList>
    </citation>
    <scope>NUCLEOTIDE SEQUENCE [LARGE SCALE GENOMIC DNA]</scope>
    <source>
        <strain evidence="6 7">HHB12029</strain>
    </source>
</reference>
<dbReference type="SMART" id="SM00233">
    <property type="entry name" value="PH"/>
    <property type="match status" value="1"/>
</dbReference>
<dbReference type="Gene3D" id="3.30.1520.10">
    <property type="entry name" value="Phox-like domain"/>
    <property type="match status" value="1"/>
</dbReference>
<feature type="region of interest" description="Disordered" evidence="2">
    <location>
        <begin position="301"/>
        <end position="488"/>
    </location>
</feature>
<keyword evidence="7" id="KW-1185">Reference proteome</keyword>
<feature type="compositionally biased region" description="Low complexity" evidence="2">
    <location>
        <begin position="413"/>
        <end position="425"/>
    </location>
</feature>
<feature type="compositionally biased region" description="Low complexity" evidence="2">
    <location>
        <begin position="17"/>
        <end position="32"/>
    </location>
</feature>
<feature type="compositionally biased region" description="Polar residues" evidence="2">
    <location>
        <begin position="1"/>
        <end position="15"/>
    </location>
</feature>
<dbReference type="CDD" id="cd13277">
    <property type="entry name" value="PH_Bem3"/>
    <property type="match status" value="1"/>
</dbReference>
<feature type="compositionally biased region" description="Basic and acidic residues" evidence="2">
    <location>
        <begin position="345"/>
        <end position="356"/>
    </location>
</feature>
<feature type="domain" description="PX" evidence="4">
    <location>
        <begin position="501"/>
        <end position="616"/>
    </location>
</feature>
<dbReference type="EMBL" id="KV426179">
    <property type="protein sequence ID" value="KZV85703.1"/>
    <property type="molecule type" value="Genomic_DNA"/>
</dbReference>
<dbReference type="GO" id="GO:0005737">
    <property type="term" value="C:cytoplasm"/>
    <property type="evidence" value="ECO:0007669"/>
    <property type="project" value="TreeGrafter"/>
</dbReference>
<dbReference type="Proteomes" id="UP000077266">
    <property type="component" value="Unassembled WGS sequence"/>
</dbReference>
<feature type="region of interest" description="Disordered" evidence="2">
    <location>
        <begin position="103"/>
        <end position="227"/>
    </location>
</feature>
<dbReference type="InterPro" id="IPR000198">
    <property type="entry name" value="RhoGAP_dom"/>
</dbReference>
<feature type="region of interest" description="Disordered" evidence="2">
    <location>
        <begin position="805"/>
        <end position="830"/>
    </location>
</feature>
<dbReference type="InterPro" id="IPR050729">
    <property type="entry name" value="Rho-GAP"/>
</dbReference>